<evidence type="ECO:0000313" key="3">
    <source>
        <dbReference type="EMBL" id="AKK73622.1"/>
    </source>
</evidence>
<reference evidence="3 4" key="1">
    <citation type="submission" date="2014-11" db="EMBL/GenBank/DDBJ databases">
        <authorList>
            <person name="Park G.-S."/>
            <person name="Hong S.-J."/>
            <person name="Jung B.K."/>
            <person name="Khan A.R."/>
            <person name="Kwak Y."/>
            <person name="Shin J.-H."/>
        </authorList>
    </citation>
    <scope>NUCLEOTIDE SEQUENCE [LARGE SCALE GENOMIC DNA]</scope>
    <source>
        <strain evidence="3 4">DSM 27622</strain>
    </source>
</reference>
<dbReference type="PANTHER" id="PTHR47572">
    <property type="entry name" value="LIPOPROTEIN-RELATED"/>
    <property type="match status" value="1"/>
</dbReference>
<dbReference type="SUPFAM" id="SSF63829">
    <property type="entry name" value="Calcium-dependent phosphotriesterase"/>
    <property type="match status" value="1"/>
</dbReference>
<dbReference type="Proteomes" id="UP000035213">
    <property type="component" value="Chromosome"/>
</dbReference>
<dbReference type="PANTHER" id="PTHR47572:SF4">
    <property type="entry name" value="LACTONASE DRP35"/>
    <property type="match status" value="1"/>
</dbReference>
<protein>
    <submittedName>
        <fullName evidence="3">Gluconolactonase</fullName>
    </submittedName>
</protein>
<feature type="domain" description="SMP-30/Gluconolactonase/LRE-like region" evidence="2">
    <location>
        <begin position="43"/>
        <end position="283"/>
    </location>
</feature>
<evidence type="ECO:0000259" key="2">
    <source>
        <dbReference type="Pfam" id="PF08450"/>
    </source>
</evidence>
<dbReference type="InterPro" id="IPR051262">
    <property type="entry name" value="SMP-30/CGR1_Lactonase"/>
</dbReference>
<evidence type="ECO:0000313" key="4">
    <source>
        <dbReference type="Proteomes" id="UP000035213"/>
    </source>
</evidence>
<name>A0A0G3M9C0_CHRGL</name>
<dbReference type="AlphaFoldDB" id="A0A0G3M9C0"/>
<dbReference type="Pfam" id="PF08450">
    <property type="entry name" value="SGL"/>
    <property type="match status" value="1"/>
</dbReference>
<keyword evidence="1" id="KW-0378">Hydrolase</keyword>
<evidence type="ECO:0000256" key="1">
    <source>
        <dbReference type="ARBA" id="ARBA00022801"/>
    </source>
</evidence>
<dbReference type="RefSeq" id="WP_053328413.1">
    <property type="nucleotide sequence ID" value="NZ_CP009928.1"/>
</dbReference>
<dbReference type="GO" id="GO:0016787">
    <property type="term" value="F:hydrolase activity"/>
    <property type="evidence" value="ECO:0007669"/>
    <property type="project" value="UniProtKB-KW"/>
</dbReference>
<dbReference type="InterPro" id="IPR011042">
    <property type="entry name" value="6-blade_b-propeller_TolB-like"/>
</dbReference>
<dbReference type="PATRIC" id="fig|1324352.5.peg.2990"/>
<dbReference type="KEGG" id="cgn:OK18_14350"/>
<proteinExistence type="predicted"/>
<dbReference type="InterPro" id="IPR013658">
    <property type="entry name" value="SGL"/>
</dbReference>
<dbReference type="EMBL" id="CP009928">
    <property type="protein sequence ID" value="AKK73622.1"/>
    <property type="molecule type" value="Genomic_DNA"/>
</dbReference>
<dbReference type="OrthoDB" id="241638at2"/>
<dbReference type="Gene3D" id="2.120.10.30">
    <property type="entry name" value="TolB, C-terminal domain"/>
    <property type="match status" value="1"/>
</dbReference>
<organism evidence="3 4">
    <name type="scientific">Chryseobacterium gallinarum</name>
    <dbReference type="NCBI Taxonomy" id="1324352"/>
    <lineage>
        <taxon>Bacteria</taxon>
        <taxon>Pseudomonadati</taxon>
        <taxon>Bacteroidota</taxon>
        <taxon>Flavobacteriia</taxon>
        <taxon>Flavobacteriales</taxon>
        <taxon>Weeksellaceae</taxon>
        <taxon>Chryseobacterium group</taxon>
        <taxon>Chryseobacterium</taxon>
    </lineage>
</organism>
<accession>A0A0G3M9C0</accession>
<sequence>MKNICKIGMIGLVFALVNCQSVNYSKMFYEGVKPEKVSDQFSFTEGPSADSEGNVYFTDQPNDKIYFWDWKTNRIIEFLDKTGRANGTHFDKDDNLITCSDDQGEIWKISKDKKVEVLSKGFEGKRLNGPNDVWNDASGGMYFTDPLYERDYWVNFKQELFHKSLYYRSKEGKISRLETFTQPNGIIGSEKLKKLYVSDIDAGKTYVYDILGEGKLSGKRLFCEMGSDGMTLDKHGNLYLTGDGVHVFNREGKKMYHISIPEEWTSNVTFGGENNNVLFITASKSVYTFPTRVRGIK</sequence>
<gene>
    <name evidence="3" type="ORF">OK18_14350</name>
</gene>